<evidence type="ECO:0000313" key="3">
    <source>
        <dbReference type="EMBL" id="MCV9887980.1"/>
    </source>
</evidence>
<evidence type="ECO:0000256" key="1">
    <source>
        <dbReference type="SAM" id="Phobius"/>
    </source>
</evidence>
<keyword evidence="1" id="KW-0472">Membrane</keyword>
<keyword evidence="1" id="KW-1133">Transmembrane helix</keyword>
<dbReference type="PIRSF" id="PIRSF038959">
    <property type="entry name" value="SdpI"/>
    <property type="match status" value="1"/>
</dbReference>
<organism evidence="3 4">
    <name type="scientific">Metabacillus halosaccharovorans</name>
    <dbReference type="NCBI Taxonomy" id="930124"/>
    <lineage>
        <taxon>Bacteria</taxon>
        <taxon>Bacillati</taxon>
        <taxon>Bacillota</taxon>
        <taxon>Bacilli</taxon>
        <taxon>Bacillales</taxon>
        <taxon>Bacillaceae</taxon>
        <taxon>Metabacillus</taxon>
    </lineage>
</organism>
<feature type="transmembrane region" description="Helical" evidence="1">
    <location>
        <begin position="7"/>
        <end position="26"/>
    </location>
</feature>
<name>A0ABT3DLP1_9BACI</name>
<proteinExistence type="predicted"/>
<dbReference type="Pfam" id="PF13630">
    <property type="entry name" value="SdpI"/>
    <property type="match status" value="1"/>
</dbReference>
<sequence length="210" mass="24405">MRKYVFSFLFIALSFVISLIALPYMPDQMAMHWNINGEADQFWNKSYAVFFGPLLMIVMLSLFVLLPKVDPKKENYKKFSGSYNIFVNMFIVFFFLLHIVTIGYNLGLDLDISLVVIIAVGLFFIILGNYMPRIKHNYFMGIRTPWTLANEKTWTKTHQLGGKMFVLAGVCMMLISFLPGLYKFIGLLIIIIFTLLISTISSYIYFNRYK</sequence>
<dbReference type="EMBL" id="JAOYEY010000048">
    <property type="protein sequence ID" value="MCV9887980.1"/>
    <property type="molecule type" value="Genomic_DNA"/>
</dbReference>
<feature type="transmembrane region" description="Helical" evidence="1">
    <location>
        <begin position="46"/>
        <end position="66"/>
    </location>
</feature>
<dbReference type="PANTHER" id="PTHR37810">
    <property type="entry name" value="IMMUNITY PROTEIN SDPI"/>
    <property type="match status" value="1"/>
</dbReference>
<feature type="domain" description="DUF1648" evidence="2">
    <location>
        <begin position="9"/>
        <end position="57"/>
    </location>
</feature>
<evidence type="ECO:0000259" key="2">
    <source>
        <dbReference type="Pfam" id="PF07853"/>
    </source>
</evidence>
<feature type="transmembrane region" description="Helical" evidence="1">
    <location>
        <begin position="184"/>
        <end position="206"/>
    </location>
</feature>
<dbReference type="Proteomes" id="UP001526147">
    <property type="component" value="Unassembled WGS sequence"/>
</dbReference>
<dbReference type="Pfam" id="PF07853">
    <property type="entry name" value="DUF1648"/>
    <property type="match status" value="1"/>
</dbReference>
<comment type="caution">
    <text evidence="3">The sequence shown here is derived from an EMBL/GenBank/DDBJ whole genome shotgun (WGS) entry which is preliminary data.</text>
</comment>
<dbReference type="InterPro" id="IPR025962">
    <property type="entry name" value="SdpI/YhfL"/>
</dbReference>
<gene>
    <name evidence="3" type="ORF">OIH86_20240</name>
</gene>
<reference evidence="3 4" key="1">
    <citation type="submission" date="2022-10" db="EMBL/GenBank/DDBJ databases">
        <title>Draft genome assembly of moderately radiation resistant bacterium Metabacillus halosaccharovorans.</title>
        <authorList>
            <person name="Pal S."/>
            <person name="Gopinathan A."/>
        </authorList>
    </citation>
    <scope>NUCLEOTIDE SEQUENCE [LARGE SCALE GENOMIC DNA]</scope>
    <source>
        <strain evidence="3 4">VITHBRA001</strain>
    </source>
</reference>
<dbReference type="InterPro" id="IPR012867">
    <property type="entry name" value="DUF1648"/>
</dbReference>
<feature type="transmembrane region" description="Helical" evidence="1">
    <location>
        <begin position="86"/>
        <end position="106"/>
    </location>
</feature>
<dbReference type="RefSeq" id="WP_264144186.1">
    <property type="nucleotide sequence ID" value="NZ_JAOYEY010000048.1"/>
</dbReference>
<feature type="transmembrane region" description="Helical" evidence="1">
    <location>
        <begin position="160"/>
        <end position="178"/>
    </location>
</feature>
<keyword evidence="1" id="KW-0812">Transmembrane</keyword>
<evidence type="ECO:0000313" key="4">
    <source>
        <dbReference type="Proteomes" id="UP001526147"/>
    </source>
</evidence>
<accession>A0ABT3DLP1</accession>
<keyword evidence="4" id="KW-1185">Reference proteome</keyword>
<feature type="transmembrane region" description="Helical" evidence="1">
    <location>
        <begin position="112"/>
        <end position="130"/>
    </location>
</feature>
<dbReference type="PANTHER" id="PTHR37810:SF5">
    <property type="entry name" value="IMMUNITY PROTEIN SDPI"/>
    <property type="match status" value="1"/>
</dbReference>
<dbReference type="InterPro" id="IPR026272">
    <property type="entry name" value="SdpI"/>
</dbReference>
<protein>
    <submittedName>
        <fullName evidence="3">SdpI family protein</fullName>
    </submittedName>
</protein>